<evidence type="ECO:0000313" key="2">
    <source>
        <dbReference type="EMBL" id="QHU26819.1"/>
    </source>
</evidence>
<evidence type="ECO:0008006" key="3">
    <source>
        <dbReference type="Google" id="ProtNLM"/>
    </source>
</evidence>
<evidence type="ECO:0000256" key="1">
    <source>
        <dbReference type="SAM" id="MobiDB-lite"/>
    </source>
</evidence>
<dbReference type="AlphaFoldDB" id="A0A6C0L7A2"/>
<feature type="region of interest" description="Disordered" evidence="1">
    <location>
        <begin position="388"/>
        <end position="421"/>
    </location>
</feature>
<feature type="compositionally biased region" description="Basic residues" evidence="1">
    <location>
        <begin position="395"/>
        <end position="421"/>
    </location>
</feature>
<reference evidence="2" key="1">
    <citation type="journal article" date="2020" name="Nature">
        <title>Giant virus diversity and host interactions through global metagenomics.</title>
        <authorList>
            <person name="Schulz F."/>
            <person name="Roux S."/>
            <person name="Paez-Espino D."/>
            <person name="Jungbluth S."/>
            <person name="Walsh D.A."/>
            <person name="Denef V.J."/>
            <person name="McMahon K.D."/>
            <person name="Konstantinidis K.T."/>
            <person name="Eloe-Fadrosh E.A."/>
            <person name="Kyrpides N.C."/>
            <person name="Woyke T."/>
        </authorList>
    </citation>
    <scope>NUCLEOTIDE SEQUENCE</scope>
    <source>
        <strain evidence="2">GVMAG-M-3300027759-42</strain>
    </source>
</reference>
<sequence length="421" mass="48806">MDKIGAIYSKMVEEYKKNKNRLTIINILMRFCGNKDNTNEDVYKLKKKLETEFSLDVGCNYLLYFVTPDKYGCDLRELFFKRDGSIIDNDGDDALIKRQSLLKLFTERQYTIDSKKIPHILTDIDDTLYPNHEHGLAGSDLSWIIKEHFPGIKKFYELFYSNLNENSKYSTVLSATPGPLKSKKLLDKHDLIKPVLGEEFGFIQGVDSKHEHITGPILLAREHGLDSRYQMYGETKYRRCKEYSQLFPEHQIIFIGDNGQGDLIAGKMMLEDSDLTGTKVFIHKIYEKTGLKKSSEENNEKYKGRLYFYKNYLELGKLFVDVGLFTEEKLGELKAAVLEDIKKNLDKICESTPLSECKKNKIYEQMVSHYFCCEIEGCETIPNCIAPSDTVLSKGGRKSKQKNKSKRKKHQRRKTTRNKKH</sequence>
<dbReference type="PANTHER" id="PTHR40861">
    <property type="entry name" value="DUF2183 DOMAIN-CONTAINING PROTEIN"/>
    <property type="match status" value="1"/>
</dbReference>
<organism evidence="2">
    <name type="scientific">viral metagenome</name>
    <dbReference type="NCBI Taxonomy" id="1070528"/>
    <lineage>
        <taxon>unclassified sequences</taxon>
        <taxon>metagenomes</taxon>
        <taxon>organismal metagenomes</taxon>
    </lineage>
</organism>
<dbReference type="EMBL" id="MN740445">
    <property type="protein sequence ID" value="QHU26819.1"/>
    <property type="molecule type" value="Genomic_DNA"/>
</dbReference>
<dbReference type="PANTHER" id="PTHR40861:SF1">
    <property type="entry name" value="PHOSPHATIDATE PHOSPHATASE APP1 CATALYTIC DOMAIN-CONTAINING PROTEIN"/>
    <property type="match status" value="1"/>
</dbReference>
<accession>A0A6C0L7A2</accession>
<protein>
    <recommendedName>
        <fullName evidence="3">Phosphatidate phosphatase APP1 catalytic domain-containing protein</fullName>
    </recommendedName>
</protein>
<name>A0A6C0L7A2_9ZZZZ</name>
<proteinExistence type="predicted"/>